<protein>
    <submittedName>
        <fullName evidence="1">Uncharacterized protein</fullName>
    </submittedName>
</protein>
<evidence type="ECO:0000313" key="2">
    <source>
        <dbReference type="Proteomes" id="UP000887013"/>
    </source>
</evidence>
<evidence type="ECO:0000313" key="1">
    <source>
        <dbReference type="EMBL" id="GFT43171.1"/>
    </source>
</evidence>
<sequence>MVKGHGLQYHWMLFSEAVGLDPLPKTCCAGADAHTYTKWPLMGRSLERELQLKMSSFLPSSSKLRRYQPALGATFERVLQNPQSPFCQLPHRSRKTKLIFNCPVFVGNKIDLRNYYF</sequence>
<organism evidence="1 2">
    <name type="scientific">Nephila pilipes</name>
    <name type="common">Giant wood spider</name>
    <name type="synonym">Nephila maculata</name>
    <dbReference type="NCBI Taxonomy" id="299642"/>
    <lineage>
        <taxon>Eukaryota</taxon>
        <taxon>Metazoa</taxon>
        <taxon>Ecdysozoa</taxon>
        <taxon>Arthropoda</taxon>
        <taxon>Chelicerata</taxon>
        <taxon>Arachnida</taxon>
        <taxon>Araneae</taxon>
        <taxon>Araneomorphae</taxon>
        <taxon>Entelegynae</taxon>
        <taxon>Araneoidea</taxon>
        <taxon>Nephilidae</taxon>
        <taxon>Nephila</taxon>
    </lineage>
</organism>
<dbReference type="EMBL" id="BMAW01015357">
    <property type="protein sequence ID" value="GFT43171.1"/>
    <property type="molecule type" value="Genomic_DNA"/>
</dbReference>
<reference evidence="1" key="1">
    <citation type="submission" date="2020-08" db="EMBL/GenBank/DDBJ databases">
        <title>Multicomponent nature underlies the extraordinary mechanical properties of spider dragline silk.</title>
        <authorList>
            <person name="Kono N."/>
            <person name="Nakamura H."/>
            <person name="Mori M."/>
            <person name="Yoshida Y."/>
            <person name="Ohtoshi R."/>
            <person name="Malay A.D."/>
            <person name="Moran D.A.P."/>
            <person name="Tomita M."/>
            <person name="Numata K."/>
            <person name="Arakawa K."/>
        </authorList>
    </citation>
    <scope>NUCLEOTIDE SEQUENCE</scope>
</reference>
<accession>A0A8X6TSM8</accession>
<gene>
    <name evidence="1" type="ORF">NPIL_87631</name>
</gene>
<comment type="caution">
    <text evidence="1">The sequence shown here is derived from an EMBL/GenBank/DDBJ whole genome shotgun (WGS) entry which is preliminary data.</text>
</comment>
<proteinExistence type="predicted"/>
<name>A0A8X6TSM8_NEPPI</name>
<dbReference type="Proteomes" id="UP000887013">
    <property type="component" value="Unassembled WGS sequence"/>
</dbReference>
<dbReference type="AlphaFoldDB" id="A0A8X6TSM8"/>
<keyword evidence="2" id="KW-1185">Reference proteome</keyword>